<evidence type="ECO:0000256" key="1">
    <source>
        <dbReference type="ARBA" id="ARBA00004429"/>
    </source>
</evidence>
<dbReference type="Proteomes" id="UP000295632">
    <property type="component" value="Unassembled WGS sequence"/>
</dbReference>
<evidence type="ECO:0000256" key="6">
    <source>
        <dbReference type="ARBA" id="ARBA00023136"/>
    </source>
</evidence>
<evidence type="ECO:0000256" key="5">
    <source>
        <dbReference type="ARBA" id="ARBA00022989"/>
    </source>
</evidence>
<accession>A0A4V3D493</accession>
<keyword evidence="5 7" id="KW-1133">Transmembrane helix</keyword>
<gene>
    <name evidence="9" type="ORF">EV213_1314</name>
</gene>
<evidence type="ECO:0000313" key="10">
    <source>
        <dbReference type="Proteomes" id="UP000295632"/>
    </source>
</evidence>
<feature type="transmembrane region" description="Helical" evidence="7">
    <location>
        <begin position="56"/>
        <end position="75"/>
    </location>
</feature>
<dbReference type="RefSeq" id="WP_133582357.1">
    <property type="nucleotide sequence ID" value="NZ_SNYJ01000031.1"/>
</dbReference>
<dbReference type="EMBL" id="SNYJ01000031">
    <property type="protein sequence ID" value="TDQ33431.1"/>
    <property type="molecule type" value="Genomic_DNA"/>
</dbReference>
<feature type="transmembrane region" description="Helical" evidence="7">
    <location>
        <begin position="180"/>
        <end position="203"/>
    </location>
</feature>
<dbReference type="AlphaFoldDB" id="A0A4V3D493"/>
<feature type="transmembrane region" description="Helical" evidence="7">
    <location>
        <begin position="427"/>
        <end position="448"/>
    </location>
</feature>
<feature type="transmembrane region" description="Helical" evidence="7">
    <location>
        <begin position="267"/>
        <end position="285"/>
    </location>
</feature>
<keyword evidence="10" id="KW-1185">Reference proteome</keyword>
<feature type="transmembrane region" description="Helical" evidence="7">
    <location>
        <begin position="29"/>
        <end position="50"/>
    </location>
</feature>
<dbReference type="InterPro" id="IPR010656">
    <property type="entry name" value="DctM"/>
</dbReference>
<dbReference type="InterPro" id="IPR004681">
    <property type="entry name" value="TRAP_DctM"/>
</dbReference>
<keyword evidence="4 7" id="KW-0812">Transmembrane</keyword>
<feature type="transmembrane region" description="Helical" evidence="7">
    <location>
        <begin position="231"/>
        <end position="255"/>
    </location>
</feature>
<evidence type="ECO:0000256" key="2">
    <source>
        <dbReference type="ARBA" id="ARBA00022475"/>
    </source>
</evidence>
<feature type="domain" description="TRAP C4-dicarboxylate transport system permease DctM subunit" evidence="8">
    <location>
        <begin position="6"/>
        <end position="441"/>
    </location>
</feature>
<sequence>MGLGIWALFTFIGIIIFWNVVMKRNIGEAMLLAFIATSLFGGRDALSLMWDGLVFAGTYEILYAAITFVFMAYVIDKSAIIESLLKILNSLLGRFPGGAAYVDTLASAFIGTLSGSNSGNTATTGSITGPWMVKSGFRKEMSATILAGNGGAGAALPPSSSMFIMLGFAPVAAVVTEGDLYIGLMISGIYQIVYRLFLVTFLVKREKIQAVSPEFIEPLGKSFRSGWKSTLIFLGALIPIIVTIGPLAEGLAAIPSIGGEAMDSISLITWIPILILLISVVVGWGHLPKTKASWSTFLDGAIPRFSTIGALLVFAFAASKVLSELGLSQDLQALMDSLAISQWLMVLLVAFLVALVAGPLSSTATLTAVGLVAFAGLASAGVDPLLAVVAILVFASTEGASPPASGSIFIASTLTGAQPEKTFVPLVVYYVIPIILIGFLIAMGVLPVSL</sequence>
<dbReference type="PANTHER" id="PTHR33362">
    <property type="entry name" value="SIALIC ACID TRAP TRANSPORTER PERMEASE PROTEIN SIAT-RELATED"/>
    <property type="match status" value="1"/>
</dbReference>
<evidence type="ECO:0000259" key="8">
    <source>
        <dbReference type="Pfam" id="PF06808"/>
    </source>
</evidence>
<dbReference type="OrthoDB" id="3761770at2"/>
<evidence type="ECO:0000256" key="7">
    <source>
        <dbReference type="SAM" id="Phobius"/>
    </source>
</evidence>
<feature type="transmembrane region" description="Helical" evidence="7">
    <location>
        <begin position="297"/>
        <end position="318"/>
    </location>
</feature>
<feature type="transmembrane region" description="Helical" evidence="7">
    <location>
        <begin position="338"/>
        <end position="357"/>
    </location>
</feature>
<dbReference type="GO" id="GO:0005886">
    <property type="term" value="C:plasma membrane"/>
    <property type="evidence" value="ECO:0007669"/>
    <property type="project" value="UniProtKB-SubCell"/>
</dbReference>
<feature type="transmembrane region" description="Helical" evidence="7">
    <location>
        <begin position="369"/>
        <end position="395"/>
    </location>
</feature>
<dbReference type="GO" id="GO:0022857">
    <property type="term" value="F:transmembrane transporter activity"/>
    <property type="evidence" value="ECO:0007669"/>
    <property type="project" value="TreeGrafter"/>
</dbReference>
<reference evidence="9 10" key="1">
    <citation type="submission" date="2019-03" db="EMBL/GenBank/DDBJ databases">
        <title>Genomic Encyclopedia of Type Strains, Phase IV (KMG-IV): sequencing the most valuable type-strain genomes for metagenomic binning, comparative biology and taxonomic classification.</title>
        <authorList>
            <person name="Goeker M."/>
        </authorList>
    </citation>
    <scope>NUCLEOTIDE SEQUENCE [LARGE SCALE GENOMIC DNA]</scope>
    <source>
        <strain evidence="9 10">DSM 28697</strain>
    </source>
</reference>
<name>A0A4V3D493_9BACI</name>
<evidence type="ECO:0000313" key="9">
    <source>
        <dbReference type="EMBL" id="TDQ33431.1"/>
    </source>
</evidence>
<proteinExistence type="predicted"/>
<comment type="subcellular location">
    <subcellularLocation>
        <location evidence="1">Cell inner membrane</location>
        <topology evidence="1">Multi-pass membrane protein</topology>
    </subcellularLocation>
</comment>
<feature type="transmembrane region" description="Helical" evidence="7">
    <location>
        <begin position="6"/>
        <end position="22"/>
    </location>
</feature>
<evidence type="ECO:0000256" key="3">
    <source>
        <dbReference type="ARBA" id="ARBA00022519"/>
    </source>
</evidence>
<comment type="caution">
    <text evidence="9">The sequence shown here is derived from an EMBL/GenBank/DDBJ whole genome shotgun (WGS) entry which is preliminary data.</text>
</comment>
<keyword evidence="2" id="KW-1003">Cell membrane</keyword>
<feature type="transmembrane region" description="Helical" evidence="7">
    <location>
        <begin position="144"/>
        <end position="168"/>
    </location>
</feature>
<protein>
    <submittedName>
        <fullName evidence="9">TRAP-type C4-dicarboxylate transport system permease large subunit</fullName>
    </submittedName>
</protein>
<keyword evidence="6 7" id="KW-0472">Membrane</keyword>
<dbReference type="Pfam" id="PF06808">
    <property type="entry name" value="DctM"/>
    <property type="match status" value="1"/>
</dbReference>
<evidence type="ECO:0000256" key="4">
    <source>
        <dbReference type="ARBA" id="ARBA00022692"/>
    </source>
</evidence>
<dbReference type="PANTHER" id="PTHR33362:SF2">
    <property type="entry name" value="TRAP TRANSPORTER LARGE PERMEASE PROTEIN"/>
    <property type="match status" value="1"/>
</dbReference>
<keyword evidence="3" id="KW-0997">Cell inner membrane</keyword>
<organism evidence="9 10">
    <name type="scientific">Aureibacillus halotolerans</name>
    <dbReference type="NCBI Taxonomy" id="1508390"/>
    <lineage>
        <taxon>Bacteria</taxon>
        <taxon>Bacillati</taxon>
        <taxon>Bacillota</taxon>
        <taxon>Bacilli</taxon>
        <taxon>Bacillales</taxon>
        <taxon>Bacillaceae</taxon>
        <taxon>Aureibacillus</taxon>
    </lineage>
</organism>